<proteinExistence type="predicted"/>
<dbReference type="SUPFAM" id="SSF53300">
    <property type="entry name" value="vWA-like"/>
    <property type="match status" value="1"/>
</dbReference>
<dbReference type="RefSeq" id="WP_138657608.1">
    <property type="nucleotide sequence ID" value="NZ_VATY01000002.1"/>
</dbReference>
<keyword evidence="5" id="KW-1185">Reference proteome</keyword>
<gene>
    <name evidence="4" type="ORF">FEE95_08955</name>
</gene>
<dbReference type="PANTHER" id="PTHR45737">
    <property type="entry name" value="VON WILLEBRAND FACTOR A DOMAIN-CONTAINING PROTEIN 5A"/>
    <property type="match status" value="1"/>
</dbReference>
<dbReference type="Pfam" id="PF13768">
    <property type="entry name" value="VWA_3"/>
    <property type="match status" value="1"/>
</dbReference>
<feature type="domain" description="VIT" evidence="3">
    <location>
        <begin position="21"/>
        <end position="149"/>
    </location>
</feature>
<dbReference type="PANTHER" id="PTHR45737:SF6">
    <property type="entry name" value="VON WILLEBRAND FACTOR A DOMAIN-CONTAINING PROTEIN 5A"/>
    <property type="match status" value="1"/>
</dbReference>
<evidence type="ECO:0000313" key="4">
    <source>
        <dbReference type="EMBL" id="TMM56624.1"/>
    </source>
</evidence>
<accession>A0A5S3PPL1</accession>
<dbReference type="InterPro" id="IPR002035">
    <property type="entry name" value="VWF_A"/>
</dbReference>
<dbReference type="InterPro" id="IPR036465">
    <property type="entry name" value="vWFA_dom_sf"/>
</dbReference>
<dbReference type="SMART" id="SM00609">
    <property type="entry name" value="VIT"/>
    <property type="match status" value="1"/>
</dbReference>
<dbReference type="EMBL" id="VATY01000002">
    <property type="protein sequence ID" value="TMM56624.1"/>
    <property type="molecule type" value="Genomic_DNA"/>
</dbReference>
<feature type="chain" id="PRO_5024297165" evidence="1">
    <location>
        <begin position="19"/>
        <end position="717"/>
    </location>
</feature>
<evidence type="ECO:0000313" key="5">
    <source>
        <dbReference type="Proteomes" id="UP000310314"/>
    </source>
</evidence>
<name>A0A5S3PPL1_9FLAO</name>
<dbReference type="PROSITE" id="PS51468">
    <property type="entry name" value="VIT"/>
    <property type="match status" value="1"/>
</dbReference>
<dbReference type="PROSITE" id="PS50234">
    <property type="entry name" value="VWFA"/>
    <property type="match status" value="1"/>
</dbReference>
<reference evidence="4 5" key="1">
    <citation type="submission" date="2019-05" db="EMBL/GenBank/DDBJ databases">
        <authorList>
            <person name="Zhang J.-Y."/>
            <person name="Feg X."/>
            <person name="Du Z.-J."/>
        </authorList>
    </citation>
    <scope>NUCLEOTIDE SEQUENCE [LARGE SCALE GENOMIC DNA]</scope>
    <source>
        <strain evidence="4 5">RZ26</strain>
    </source>
</reference>
<organism evidence="4 5">
    <name type="scientific">Maribacter algarum</name>
    <name type="common">ex Zhang et al. 2020</name>
    <dbReference type="NCBI Taxonomy" id="2578118"/>
    <lineage>
        <taxon>Bacteria</taxon>
        <taxon>Pseudomonadati</taxon>
        <taxon>Bacteroidota</taxon>
        <taxon>Flavobacteriia</taxon>
        <taxon>Flavobacteriales</taxon>
        <taxon>Flavobacteriaceae</taxon>
        <taxon>Maribacter</taxon>
    </lineage>
</organism>
<dbReference type="Gene3D" id="3.40.50.410">
    <property type="entry name" value="von Willebrand factor, type A domain"/>
    <property type="match status" value="1"/>
</dbReference>
<comment type="caution">
    <text evidence="4">The sequence shown here is derived from an EMBL/GenBank/DDBJ whole genome shotgun (WGS) entry which is preliminary data.</text>
</comment>
<feature type="signal peptide" evidence="1">
    <location>
        <begin position="1"/>
        <end position="18"/>
    </location>
</feature>
<dbReference type="Pfam" id="PF08487">
    <property type="entry name" value="VIT"/>
    <property type="match status" value="1"/>
</dbReference>
<keyword evidence="1" id="KW-0732">Signal</keyword>
<evidence type="ECO:0000259" key="2">
    <source>
        <dbReference type="PROSITE" id="PS50234"/>
    </source>
</evidence>
<protein>
    <submittedName>
        <fullName evidence="4">VWA domain-containing protein</fullName>
    </submittedName>
</protein>
<dbReference type="Proteomes" id="UP000310314">
    <property type="component" value="Unassembled WGS sequence"/>
</dbReference>
<dbReference type="OrthoDB" id="9784383at2"/>
<dbReference type="AlphaFoldDB" id="A0A5S3PPL1"/>
<dbReference type="InterPro" id="IPR013694">
    <property type="entry name" value="VIT"/>
</dbReference>
<sequence>MKLLCTILLFCSTYIGLAQQTDSPYLLISTKDASIPLKASKTDVQISGAIAHVRVTQVYQNKGTQAIEAKYVFPLSTQAAVHKMQMTIGERIVNAKILEREEAQKVYKTALSEGKRAAKLDQDRPNVFQMNVGNIMPKDEITIDIYYTEMLLPVNEEYQFVAPAVVGPRFTDESLKNTESFNMPYTTRGISDTFDFDMTVAINAGMIIQNINCSSHKVNVRYPDVKTAEIYLSKSNENPSNRDFILNYNLRGNKIQSGLLLYEHEDENFFTYQMEPTKRFVLEDIPAREYLFIVDVSGSMNGYPLDVSKELMRNLLCNLRLTDTFNVQLFASSSTVFSPTPVETNEQNIEAAIRFLSEGQGGGGTQLLSALHEAYKLPRKDLSSARSMVVITDGYVSIEKEAFELIRRNLDQANVFTFGIGSSVNRYLIEGMAKVSNSESFISTSMTEAQEVAKKFQEYIATPLLTQVKIESQGFDMYDIAPSSIPDVFAARPVVVHGKYHGKASGKIIVTGYQGKKKFRQEYKVSDGHLSNANKALRYLWARKKIAELDDYKKLFYEDIKDSVVALGLKYSLATNYTSFVAVDESVVNKDGGLKTVKQPLPMPKNVNNSAVGAEAEVNERTKFKPSYTIVFDENIIKTEKRKVTMEFKLKYSKLVMKYLEKYEGLRVRFNAKGKLISIEKKENGKWISDETILKEFTTVSVKKMTLNKEMTLTLKK</sequence>
<feature type="domain" description="VWFA" evidence="2">
    <location>
        <begin position="289"/>
        <end position="460"/>
    </location>
</feature>
<evidence type="ECO:0000259" key="3">
    <source>
        <dbReference type="PROSITE" id="PS51468"/>
    </source>
</evidence>
<dbReference type="SMART" id="SM00327">
    <property type="entry name" value="VWA"/>
    <property type="match status" value="1"/>
</dbReference>
<evidence type="ECO:0000256" key="1">
    <source>
        <dbReference type="SAM" id="SignalP"/>
    </source>
</evidence>